<dbReference type="NCBIfam" id="TIGR00277">
    <property type="entry name" value="HDIG"/>
    <property type="match status" value="1"/>
</dbReference>
<dbReference type="Pfam" id="PF12072">
    <property type="entry name" value="RNase_Y_N"/>
    <property type="match status" value="1"/>
</dbReference>
<dbReference type="PANTHER" id="PTHR12826:SF15">
    <property type="entry name" value="RIBONUCLEASE Y"/>
    <property type="match status" value="1"/>
</dbReference>
<comment type="caution">
    <text evidence="9">The sequence shown here is derived from an EMBL/GenBank/DDBJ whole genome shotgun (WGS) entry which is preliminary data.</text>
</comment>
<dbReference type="GO" id="GO:0003723">
    <property type="term" value="F:RNA binding"/>
    <property type="evidence" value="ECO:0007669"/>
    <property type="project" value="UniProtKB-UniRule"/>
</dbReference>
<keyword evidence="4 5" id="KW-0694">RNA-binding</keyword>
<keyword evidence="5" id="KW-1003">Cell membrane</keyword>
<keyword evidence="7" id="KW-0175">Coiled coil</keyword>
<dbReference type="InterPro" id="IPR017705">
    <property type="entry name" value="Ribonuclease_Y"/>
</dbReference>
<keyword evidence="5" id="KW-1133">Transmembrane helix</keyword>
<dbReference type="Gene3D" id="3.30.1370.10">
    <property type="entry name" value="K Homology domain, type 1"/>
    <property type="match status" value="1"/>
</dbReference>
<evidence type="ECO:0000256" key="2">
    <source>
        <dbReference type="ARBA" id="ARBA00022759"/>
    </source>
</evidence>
<dbReference type="SMART" id="SM00322">
    <property type="entry name" value="KH"/>
    <property type="match status" value="1"/>
</dbReference>
<reference evidence="9 10" key="1">
    <citation type="submission" date="2018-11" db="EMBL/GenBank/DDBJ databases">
        <title>Clostridium sp. nov., a member of the family Erysipelotrichaceae isolated from pig faeces.</title>
        <authorList>
            <person name="Chang Y.-H."/>
        </authorList>
    </citation>
    <scope>NUCLEOTIDE SEQUENCE [LARGE SCALE GENOMIC DNA]</scope>
    <source>
        <strain evidence="9 10">YH-panp20</strain>
    </source>
</reference>
<dbReference type="GO" id="GO:0004521">
    <property type="term" value="F:RNA endonuclease activity"/>
    <property type="evidence" value="ECO:0007669"/>
    <property type="project" value="UniProtKB-UniRule"/>
</dbReference>
<comment type="function">
    <text evidence="5">Endoribonuclease that initiates mRNA decay.</text>
</comment>
<dbReference type="Pfam" id="PF00013">
    <property type="entry name" value="KH_1"/>
    <property type="match status" value="1"/>
</dbReference>
<evidence type="ECO:0000313" key="10">
    <source>
        <dbReference type="Proteomes" id="UP000276568"/>
    </source>
</evidence>
<evidence type="ECO:0000256" key="6">
    <source>
        <dbReference type="NCBIfam" id="TIGR03319"/>
    </source>
</evidence>
<keyword evidence="2 5" id="KW-0255">Endonuclease</keyword>
<keyword evidence="1 5" id="KW-0540">Nuclease</keyword>
<sequence length="518" mass="58585">MSNMAIISLSGIAGLVIGIIAMVIYSKAGLNKNQQNAERILKDAENEAQSRIKQAVLDGKTQAHDLRVEAEKEIKERKQENTDFENKLIRREDSLNFRDEALTQKERQVNDKMQKVTDKLSSLDQKEKTLQEQIDKQIDVLEGVAKMSSQDAKKELFAKVEKKMQHETIAYIKDKEDEAKETANRKAQEIIALAIERMSQTETQERTVSVVSIPSEEMKGRIIGREGRNIRAFEKMTGVELNIDDTPDVITITCFNPVRREIARLALEHLIRDGRIQPGRIEDVVKKYQKEVDQEILKAGEEAVYKLGIGRIDREIVKQLGVLKYRYSYGQNALQHSMEVAYLAGSMAAELGLNQHIAKRAGLLHDIGKALNVEEHDGSHVELGYKFCKKHGEKDIVLNAIQSHHGDVEPKYLTSHLVIAADTISAARPGARKESAQAYIERLENLEKIAKEHEGVKAAYAIQAGREIRVMVNPEEVDDLTCIKLSRDIKDQIEEELTYPGQIKVNIIREVRAQEIAK</sequence>
<dbReference type="AlphaFoldDB" id="A0A3N0I4K2"/>
<dbReference type="InterPro" id="IPR006674">
    <property type="entry name" value="HD_domain"/>
</dbReference>
<dbReference type="CDD" id="cd00077">
    <property type="entry name" value="HDc"/>
    <property type="match status" value="1"/>
</dbReference>
<dbReference type="SMART" id="SM00471">
    <property type="entry name" value="HDc"/>
    <property type="match status" value="1"/>
</dbReference>
<dbReference type="SUPFAM" id="SSF109604">
    <property type="entry name" value="HD-domain/PDEase-like"/>
    <property type="match status" value="1"/>
</dbReference>
<protein>
    <recommendedName>
        <fullName evidence="5 6">Ribonuclease Y</fullName>
        <shortName evidence="5">RNase Y</shortName>
        <ecNumber evidence="5 6">3.1.-.-</ecNumber>
    </recommendedName>
</protein>
<keyword evidence="5" id="KW-0472">Membrane</keyword>
<evidence type="ECO:0000256" key="1">
    <source>
        <dbReference type="ARBA" id="ARBA00022722"/>
    </source>
</evidence>
<dbReference type="EMBL" id="RJQC01000001">
    <property type="protein sequence ID" value="RNM31808.1"/>
    <property type="molecule type" value="Genomic_DNA"/>
</dbReference>
<dbReference type="Pfam" id="PF01966">
    <property type="entry name" value="HD"/>
    <property type="match status" value="1"/>
</dbReference>
<proteinExistence type="inferred from homology"/>
<evidence type="ECO:0000259" key="8">
    <source>
        <dbReference type="PROSITE" id="PS51831"/>
    </source>
</evidence>
<dbReference type="PANTHER" id="PTHR12826">
    <property type="entry name" value="RIBONUCLEASE Y"/>
    <property type="match status" value="1"/>
</dbReference>
<comment type="subcellular location">
    <subcellularLocation>
        <location evidence="5">Cell membrane</location>
        <topology evidence="5">Single-pass membrane protein</topology>
    </subcellularLocation>
</comment>
<evidence type="ECO:0000313" key="9">
    <source>
        <dbReference type="EMBL" id="RNM31808.1"/>
    </source>
</evidence>
<dbReference type="PROSITE" id="PS51831">
    <property type="entry name" value="HD"/>
    <property type="match status" value="1"/>
</dbReference>
<dbReference type="InterPro" id="IPR006675">
    <property type="entry name" value="HDIG_dom"/>
</dbReference>
<dbReference type="GO" id="GO:0016787">
    <property type="term" value="F:hydrolase activity"/>
    <property type="evidence" value="ECO:0007669"/>
    <property type="project" value="UniProtKB-KW"/>
</dbReference>
<dbReference type="SUPFAM" id="SSF54791">
    <property type="entry name" value="Eukaryotic type KH-domain (KH-domain type I)"/>
    <property type="match status" value="1"/>
</dbReference>
<dbReference type="Proteomes" id="UP000276568">
    <property type="component" value="Unassembled WGS sequence"/>
</dbReference>
<dbReference type="Gene3D" id="1.10.3210.10">
    <property type="entry name" value="Hypothetical protein af1432"/>
    <property type="match status" value="1"/>
</dbReference>
<dbReference type="InterPro" id="IPR036612">
    <property type="entry name" value="KH_dom_type_1_sf"/>
</dbReference>
<dbReference type="CDD" id="cd22431">
    <property type="entry name" value="KH-I_RNaseY"/>
    <property type="match status" value="1"/>
</dbReference>
<gene>
    <name evidence="5 9" type="primary">rny</name>
    <name evidence="9" type="ORF">EDX97_04470</name>
</gene>
<dbReference type="NCBIfam" id="TIGR03319">
    <property type="entry name" value="RNase_Y"/>
    <property type="match status" value="1"/>
</dbReference>
<keyword evidence="5" id="KW-0812">Transmembrane</keyword>
<dbReference type="EC" id="3.1.-.-" evidence="5 6"/>
<feature type="transmembrane region" description="Helical" evidence="5">
    <location>
        <begin position="6"/>
        <end position="25"/>
    </location>
</feature>
<dbReference type="InterPro" id="IPR022711">
    <property type="entry name" value="RNase_Y_N"/>
</dbReference>
<dbReference type="InterPro" id="IPR003607">
    <property type="entry name" value="HD/PDEase_dom"/>
</dbReference>
<dbReference type="GO" id="GO:0006402">
    <property type="term" value="P:mRNA catabolic process"/>
    <property type="evidence" value="ECO:0007669"/>
    <property type="project" value="UniProtKB-UniRule"/>
</dbReference>
<evidence type="ECO:0000256" key="5">
    <source>
        <dbReference type="HAMAP-Rule" id="MF_00335"/>
    </source>
</evidence>
<dbReference type="PROSITE" id="PS50084">
    <property type="entry name" value="KH_TYPE_1"/>
    <property type="match status" value="1"/>
</dbReference>
<evidence type="ECO:0000256" key="4">
    <source>
        <dbReference type="ARBA" id="ARBA00022884"/>
    </source>
</evidence>
<dbReference type="GO" id="GO:0005886">
    <property type="term" value="C:plasma membrane"/>
    <property type="evidence" value="ECO:0007669"/>
    <property type="project" value="UniProtKB-SubCell"/>
</dbReference>
<keyword evidence="10" id="KW-1185">Reference proteome</keyword>
<accession>A0A3N0I4K2</accession>
<feature type="coiled-coil region" evidence="7">
    <location>
        <begin position="27"/>
        <end position="87"/>
    </location>
</feature>
<dbReference type="OrthoDB" id="9803205at2"/>
<dbReference type="HAMAP" id="MF_00335">
    <property type="entry name" value="RNase_Y"/>
    <property type="match status" value="1"/>
</dbReference>
<comment type="similarity">
    <text evidence="5">Belongs to the RNase Y family.</text>
</comment>
<feature type="domain" description="HD" evidence="8">
    <location>
        <begin position="333"/>
        <end position="427"/>
    </location>
</feature>
<keyword evidence="3 5" id="KW-0378">Hydrolase</keyword>
<organism evidence="9 10">
    <name type="scientific">Absicoccus porci</name>
    <dbReference type="NCBI Taxonomy" id="2486576"/>
    <lineage>
        <taxon>Bacteria</taxon>
        <taxon>Bacillati</taxon>
        <taxon>Bacillota</taxon>
        <taxon>Erysipelotrichia</taxon>
        <taxon>Erysipelotrichales</taxon>
        <taxon>Erysipelotrichaceae</taxon>
        <taxon>Absicoccus</taxon>
    </lineage>
</organism>
<dbReference type="InterPro" id="IPR004088">
    <property type="entry name" value="KH_dom_type_1"/>
</dbReference>
<evidence type="ECO:0000256" key="7">
    <source>
        <dbReference type="SAM" id="Coils"/>
    </source>
</evidence>
<dbReference type="InterPro" id="IPR004087">
    <property type="entry name" value="KH_dom"/>
</dbReference>
<evidence type="ECO:0000256" key="3">
    <source>
        <dbReference type="ARBA" id="ARBA00022801"/>
    </source>
</evidence>
<name>A0A3N0I4K2_9FIRM</name>
<dbReference type="RefSeq" id="WP_128519967.1">
    <property type="nucleotide sequence ID" value="NZ_JALFCT010000043.1"/>
</dbReference>